<name>A0A0X8JM17_9BACT</name>
<dbReference type="Proteomes" id="UP000069241">
    <property type="component" value="Chromosome"/>
</dbReference>
<proteinExistence type="predicted"/>
<dbReference type="STRING" id="44742.AXF13_14450"/>
<dbReference type="KEGG" id="dfi:AXF13_14450"/>
<sequence length="113" mass="12266">MSEIYTLLAEGSRLRFEPRQDDVLDDILALGKQSGDYEIVSRLGDPGLLHCAVFRRSEGSGGCFALYDGNGPLFAAVAESNLAFGLGQGFFGRMVSDARYGADIFENMDESDD</sequence>
<organism evidence="1 2">
    <name type="scientific">Desulfovibrio fairfieldensis</name>
    <dbReference type="NCBI Taxonomy" id="44742"/>
    <lineage>
        <taxon>Bacteria</taxon>
        <taxon>Pseudomonadati</taxon>
        <taxon>Thermodesulfobacteriota</taxon>
        <taxon>Desulfovibrionia</taxon>
        <taxon>Desulfovibrionales</taxon>
        <taxon>Desulfovibrionaceae</taxon>
        <taxon>Desulfovibrio</taxon>
    </lineage>
</organism>
<dbReference type="EMBL" id="CP014229">
    <property type="protein sequence ID" value="AMD91232.1"/>
    <property type="molecule type" value="Genomic_DNA"/>
</dbReference>
<dbReference type="RefSeq" id="WP_062254305.1">
    <property type="nucleotide sequence ID" value="NZ_CP014229.1"/>
</dbReference>
<accession>A0A0X8JM17</accession>
<reference evidence="2" key="1">
    <citation type="submission" date="2016-02" db="EMBL/GenBank/DDBJ databases">
        <authorList>
            <person name="Holder M.E."/>
            <person name="Ajami N.J."/>
            <person name="Petrosino J.F."/>
        </authorList>
    </citation>
    <scope>NUCLEOTIDE SEQUENCE [LARGE SCALE GENOMIC DNA]</scope>
    <source>
        <strain evidence="2">CCUG 45958</strain>
    </source>
</reference>
<keyword evidence="2" id="KW-1185">Reference proteome</keyword>
<gene>
    <name evidence="1" type="ORF">AXF13_14450</name>
</gene>
<evidence type="ECO:0000313" key="1">
    <source>
        <dbReference type="EMBL" id="AMD91232.1"/>
    </source>
</evidence>
<evidence type="ECO:0000313" key="2">
    <source>
        <dbReference type="Proteomes" id="UP000069241"/>
    </source>
</evidence>
<protein>
    <submittedName>
        <fullName evidence="1">Uncharacterized protein</fullName>
    </submittedName>
</protein>
<dbReference type="AlphaFoldDB" id="A0A0X8JM17"/>